<dbReference type="CDD" id="cd07043">
    <property type="entry name" value="STAS_anti-anti-sigma_factors"/>
    <property type="match status" value="1"/>
</dbReference>
<dbReference type="RefSeq" id="WP_163665164.1">
    <property type="nucleotide sequence ID" value="NZ_QZCE01000002.1"/>
</dbReference>
<name>A0A6M0S9D7_9CYAN</name>
<sequence>MTESLPQKMSGVEVTQLKGIVDTANSSTIKNQITDIINTGVSTILIDCKDITFMNSAGLSTLVMLLKLSKQKGIRLCLCSIQDQVELLFNSTGMDRVFEIFEDTHAFFQTL</sequence>
<proteinExistence type="inferred from homology"/>
<evidence type="ECO:0000256" key="2">
    <source>
        <dbReference type="RuleBase" id="RU003749"/>
    </source>
</evidence>
<comment type="caution">
    <text evidence="4">The sequence shown here is derived from an EMBL/GenBank/DDBJ whole genome shotgun (WGS) entry which is preliminary data.</text>
</comment>
<dbReference type="GO" id="GO:0043856">
    <property type="term" value="F:anti-sigma factor antagonist activity"/>
    <property type="evidence" value="ECO:0007669"/>
    <property type="project" value="InterPro"/>
</dbReference>
<organism evidence="4 5">
    <name type="scientific">Adonisia turfae CCMR0082</name>
    <dbReference type="NCBI Taxonomy" id="2304604"/>
    <lineage>
        <taxon>Bacteria</taxon>
        <taxon>Bacillati</taxon>
        <taxon>Cyanobacteriota</taxon>
        <taxon>Adonisia</taxon>
        <taxon>Adonisia turfae</taxon>
    </lineage>
</organism>
<gene>
    <name evidence="4" type="ORF">D0962_18190</name>
</gene>
<accession>A0A6M0S9D7</accession>
<dbReference type="PANTHER" id="PTHR33495:SF2">
    <property type="entry name" value="ANTI-SIGMA FACTOR ANTAGONIST TM_1081-RELATED"/>
    <property type="match status" value="1"/>
</dbReference>
<dbReference type="Gene3D" id="3.30.750.24">
    <property type="entry name" value="STAS domain"/>
    <property type="match status" value="1"/>
</dbReference>
<dbReference type="EMBL" id="QZCE01000002">
    <property type="protein sequence ID" value="NEZ64693.1"/>
    <property type="molecule type" value="Genomic_DNA"/>
</dbReference>
<dbReference type="PROSITE" id="PS50801">
    <property type="entry name" value="STAS"/>
    <property type="match status" value="1"/>
</dbReference>
<dbReference type="Pfam" id="PF01740">
    <property type="entry name" value="STAS"/>
    <property type="match status" value="1"/>
</dbReference>
<evidence type="ECO:0000259" key="3">
    <source>
        <dbReference type="PROSITE" id="PS50801"/>
    </source>
</evidence>
<evidence type="ECO:0000313" key="5">
    <source>
        <dbReference type="Proteomes" id="UP000473574"/>
    </source>
</evidence>
<comment type="similarity">
    <text evidence="1 2">Belongs to the anti-sigma-factor antagonist family.</text>
</comment>
<dbReference type="InterPro" id="IPR003658">
    <property type="entry name" value="Anti-sigma_ant"/>
</dbReference>
<dbReference type="Proteomes" id="UP000473574">
    <property type="component" value="Unassembled WGS sequence"/>
</dbReference>
<reference evidence="4 5" key="1">
    <citation type="journal article" date="2020" name="Microb. Ecol.">
        <title>Ecogenomics of the Marine Benthic Filamentous Cyanobacterium Adonisia.</title>
        <authorList>
            <person name="Walter J.M."/>
            <person name="Coutinho F.H."/>
            <person name="Leomil L."/>
            <person name="Hargreaves P.I."/>
            <person name="Campeao M.E."/>
            <person name="Vieira V.V."/>
            <person name="Silva B.S."/>
            <person name="Fistarol G.O."/>
            <person name="Salomon P.S."/>
            <person name="Sawabe T."/>
            <person name="Mino S."/>
            <person name="Hosokawa M."/>
            <person name="Miyashita H."/>
            <person name="Maruyama F."/>
            <person name="van Verk M.C."/>
            <person name="Dutilh B.E."/>
            <person name="Thompson C.C."/>
            <person name="Thompson F.L."/>
        </authorList>
    </citation>
    <scope>NUCLEOTIDE SEQUENCE [LARGE SCALE GENOMIC DNA]</scope>
    <source>
        <strain evidence="4 5">CCMR0082</strain>
    </source>
</reference>
<feature type="domain" description="STAS" evidence="3">
    <location>
        <begin position="2"/>
        <end position="111"/>
    </location>
</feature>
<dbReference type="NCBIfam" id="TIGR00377">
    <property type="entry name" value="ant_ant_sig"/>
    <property type="match status" value="1"/>
</dbReference>
<dbReference type="AlphaFoldDB" id="A0A6M0S9D7"/>
<evidence type="ECO:0000313" key="4">
    <source>
        <dbReference type="EMBL" id="NEZ64693.1"/>
    </source>
</evidence>
<dbReference type="PANTHER" id="PTHR33495">
    <property type="entry name" value="ANTI-SIGMA FACTOR ANTAGONIST TM_1081-RELATED-RELATED"/>
    <property type="match status" value="1"/>
</dbReference>
<dbReference type="SUPFAM" id="SSF52091">
    <property type="entry name" value="SpoIIaa-like"/>
    <property type="match status" value="1"/>
</dbReference>
<evidence type="ECO:0000256" key="1">
    <source>
        <dbReference type="ARBA" id="ARBA00009013"/>
    </source>
</evidence>
<protein>
    <recommendedName>
        <fullName evidence="2">Anti-sigma factor antagonist</fullName>
    </recommendedName>
</protein>
<dbReference type="InterPro" id="IPR036513">
    <property type="entry name" value="STAS_dom_sf"/>
</dbReference>
<dbReference type="InterPro" id="IPR002645">
    <property type="entry name" value="STAS_dom"/>
</dbReference>